<dbReference type="PRINTS" id="PR00444">
    <property type="entry name" value="HIVVPRVPX"/>
</dbReference>
<dbReference type="GO" id="GO:0044423">
    <property type="term" value="C:virion component"/>
    <property type="evidence" value="ECO:0007669"/>
    <property type="project" value="UniProtKB-KW"/>
</dbReference>
<dbReference type="Proteomes" id="UP000007423">
    <property type="component" value="Segment"/>
</dbReference>
<dbReference type="GO" id="GO:0019058">
    <property type="term" value="P:viral life cycle"/>
    <property type="evidence" value="ECO:0007669"/>
    <property type="project" value="InterPro"/>
</dbReference>
<reference evidence="7" key="1">
    <citation type="journal article" date="1994" name="Virology">
        <title>HIV-2 EHO isolate has a divergent envelope gene and induces single cell killing by apoptosis.</title>
        <authorList>
            <person name="Rey-Cuille M.A."/>
            <person name="Galabru J."/>
            <person name="Laurent-Crawford A."/>
            <person name="Krust B."/>
            <person name="Montagnier L."/>
            <person name="Hovanessian A.G."/>
        </authorList>
    </citation>
    <scope>NUCLEOTIDE SEQUENCE [LARGE SCALE GENOMIC DNA]</scope>
</reference>
<evidence type="ECO:0000256" key="4">
    <source>
        <dbReference type="ARBA" id="ARBA00022581"/>
    </source>
</evidence>
<dbReference type="Gene3D" id="6.10.210.10">
    <property type="match status" value="1"/>
</dbReference>
<reference evidence="7" key="2">
    <citation type="journal article" date="1995" name="AIDS Res. Hum. Retroviruses">
        <title>Nucleotide sequence of the HIV-2 EHO genome, a divergent HIV-2 isolate.</title>
        <authorList>
            <person name="Galabru J."/>
            <person name="Rey-Cuille M.A."/>
            <person name="Hovanessian A.G."/>
        </authorList>
    </citation>
    <scope>NUCLEOTIDE SEQUENCE [LARGE SCALE GENOMIC DNA]</scope>
</reference>
<dbReference type="InterPro" id="IPR000012">
    <property type="entry name" value="RetroV_VpR/X"/>
</dbReference>
<evidence type="ECO:0000256" key="6">
    <source>
        <dbReference type="SAM" id="MobiDB-lite"/>
    </source>
</evidence>
<feature type="region of interest" description="Disordered" evidence="6">
    <location>
        <begin position="1"/>
        <end position="43"/>
    </location>
</feature>
<evidence type="ECO:0000313" key="7">
    <source>
        <dbReference type="EMBL" id="AAC54470.1"/>
    </source>
</evidence>
<dbReference type="Pfam" id="PF00522">
    <property type="entry name" value="VPR"/>
    <property type="match status" value="1"/>
</dbReference>
<name>Q74231_HV2EH</name>
<accession>Q74231</accession>
<evidence type="ECO:0000256" key="5">
    <source>
        <dbReference type="ARBA" id="ARBA00022844"/>
    </source>
</evidence>
<evidence type="ECO:0000256" key="2">
    <source>
        <dbReference type="ARBA" id="ARBA00004328"/>
    </source>
</evidence>
<evidence type="ECO:0000256" key="3">
    <source>
        <dbReference type="ARBA" id="ARBA00022562"/>
    </source>
</evidence>
<keyword evidence="3" id="KW-1048">Host nucleus</keyword>
<proteinExistence type="predicted"/>
<organismHost>
    <name type="scientific">Homo sapiens</name>
    <name type="common">Human</name>
    <dbReference type="NCBI Taxonomy" id="9606"/>
</organismHost>
<keyword evidence="5" id="KW-0946">Virion</keyword>
<protein>
    <submittedName>
        <fullName evidence="7">Transcriptional activator</fullName>
    </submittedName>
</protein>
<comment type="subcellular location">
    <subcellularLocation>
        <location evidence="1">Host nucleus</location>
    </subcellularLocation>
    <subcellularLocation>
        <location evidence="2">Virion</location>
    </subcellularLocation>
</comment>
<dbReference type="Gene3D" id="1.20.5.90">
    <property type="entry name" value="VpR/VpX protein, C-terminal domain"/>
    <property type="match status" value="1"/>
</dbReference>
<dbReference type="EMBL" id="U27200">
    <property type="protein sequence ID" value="AAC54470.1"/>
    <property type="molecule type" value="Genomic_DNA"/>
</dbReference>
<dbReference type="GO" id="GO:0042025">
    <property type="term" value="C:host cell nucleus"/>
    <property type="evidence" value="ECO:0007669"/>
    <property type="project" value="UniProtKB-SubCell"/>
</dbReference>
<sequence length="126" mass="13964">MSAGRPWARGMEIRTSSSSSPRSSLMAEAVPEIPPEDKNPQREPWEQWVVDVLEEIKQEALKHFDPRLLTALGNFIYNRHGNTLEGAGELIKLLQRALFLHFRGGCQHSRIGQPGGGNPLSAIPPS</sequence>
<evidence type="ECO:0000256" key="1">
    <source>
        <dbReference type="ARBA" id="ARBA00004147"/>
    </source>
</evidence>
<organism>
    <name type="scientific">Human immunodeficiency virus type 2 subtype B (isolate EHO)</name>
    <name type="common">HIV-2</name>
    <dbReference type="NCBI Taxonomy" id="388821"/>
    <lineage>
        <taxon>Viruses</taxon>
        <taxon>Riboviria</taxon>
        <taxon>Pararnavirae</taxon>
        <taxon>Artverviricota</taxon>
        <taxon>Revtraviricetes</taxon>
        <taxon>Ortervirales</taxon>
        <taxon>Retroviridae</taxon>
        <taxon>Orthoretrovirinae</taxon>
        <taxon>Lentivirus</taxon>
        <taxon>Lentivirus humimdef2</taxon>
        <taxon>Human immunodeficiency virus 2</taxon>
    </lineage>
</organism>
<keyword evidence="4" id="KW-0945">Host-virus interaction</keyword>
<gene>
    <name evidence="7" type="primary">vpr</name>
</gene>